<feature type="transmembrane region" description="Helical" evidence="4">
    <location>
        <begin position="137"/>
        <end position="156"/>
    </location>
</feature>
<feature type="transmembrane region" description="Helical" evidence="4">
    <location>
        <begin position="220"/>
        <end position="239"/>
    </location>
</feature>
<keyword evidence="2 4" id="KW-1133">Transmembrane helix</keyword>
<dbReference type="Proteomes" id="UP000267844">
    <property type="component" value="Unassembled WGS sequence"/>
</dbReference>
<feature type="transmembrane region" description="Helical" evidence="4">
    <location>
        <begin position="168"/>
        <end position="187"/>
    </location>
</feature>
<keyword evidence="1 4" id="KW-0812">Transmembrane</keyword>
<dbReference type="RefSeq" id="WP_125349278.1">
    <property type="nucleotide sequence ID" value="NZ_JAIKTW010000042.1"/>
</dbReference>
<evidence type="ECO:0000256" key="2">
    <source>
        <dbReference type="ARBA" id="ARBA00022989"/>
    </source>
</evidence>
<feature type="transmembrane region" description="Helical" evidence="4">
    <location>
        <begin position="281"/>
        <end position="297"/>
    </location>
</feature>
<feature type="transmembrane region" description="Helical" evidence="4">
    <location>
        <begin position="12"/>
        <end position="31"/>
    </location>
</feature>
<proteinExistence type="predicted"/>
<name>A0A3R8UE57_9FLAO</name>
<protein>
    <submittedName>
        <fullName evidence="6">MFS transporter</fullName>
    </submittedName>
</protein>
<evidence type="ECO:0000256" key="1">
    <source>
        <dbReference type="ARBA" id="ARBA00022692"/>
    </source>
</evidence>
<dbReference type="InterPro" id="IPR011701">
    <property type="entry name" value="MFS"/>
</dbReference>
<feature type="transmembrane region" description="Helical" evidence="4">
    <location>
        <begin position="303"/>
        <end position="320"/>
    </location>
</feature>
<dbReference type="InterPro" id="IPR036259">
    <property type="entry name" value="MFS_trans_sf"/>
</dbReference>
<evidence type="ECO:0000313" key="7">
    <source>
        <dbReference type="Proteomes" id="UP000267844"/>
    </source>
</evidence>
<keyword evidence="3 4" id="KW-0472">Membrane</keyword>
<feature type="transmembrane region" description="Helical" evidence="4">
    <location>
        <begin position="341"/>
        <end position="359"/>
    </location>
</feature>
<dbReference type="CDD" id="cd17324">
    <property type="entry name" value="MFS_NepI_like"/>
    <property type="match status" value="1"/>
</dbReference>
<feature type="domain" description="Major facilitator superfamily (MFS) profile" evidence="5">
    <location>
        <begin position="14"/>
        <end position="393"/>
    </location>
</feature>
<dbReference type="EMBL" id="RHPO01000005">
    <property type="protein sequence ID" value="RRT93196.1"/>
    <property type="molecule type" value="Genomic_DNA"/>
</dbReference>
<organism evidence="6 7">
    <name type="scientific">Empedobacter falsenii</name>
    <dbReference type="NCBI Taxonomy" id="343874"/>
    <lineage>
        <taxon>Bacteria</taxon>
        <taxon>Pseudomonadati</taxon>
        <taxon>Bacteroidota</taxon>
        <taxon>Flavobacteriia</taxon>
        <taxon>Flavobacteriales</taxon>
        <taxon>Weeksellaceae</taxon>
        <taxon>Empedobacter</taxon>
    </lineage>
</organism>
<dbReference type="GO" id="GO:0022857">
    <property type="term" value="F:transmembrane transporter activity"/>
    <property type="evidence" value="ECO:0007669"/>
    <property type="project" value="InterPro"/>
</dbReference>
<feature type="transmembrane region" description="Helical" evidence="4">
    <location>
        <begin position="251"/>
        <end position="269"/>
    </location>
</feature>
<evidence type="ECO:0000313" key="6">
    <source>
        <dbReference type="EMBL" id="RRT93196.1"/>
    </source>
</evidence>
<evidence type="ECO:0000259" key="5">
    <source>
        <dbReference type="PROSITE" id="PS50850"/>
    </source>
</evidence>
<sequence length="393" mass="43412">MENLQMKPKLTPIILWIMIIGSGLVVANNYYNQPLLSLIAKDFNVSESKVSNIAMLTQIGYACGLLFIIPLGDLLKRKRMILIDFVFIIVALLGMYFAPSVSWLFPLSFLIGFTSVIPQVFVPMAAELAEPQKKAQAVGMVMSGLLVGILLSRVFSGFIGEYLGWREVYMIGAILMFVLWIFIYIFLPEIQPNFKGTYGNLMKSIVDLVKNQPQLRLASFRGATGFAAFSAFWTTLVFHLEEAPFFVGSDVAGAFGLIGAVGALAAALVGRVSKVLSTSKIIFYSIITMLISWGFFYEFGYTYWGLIVGVILIDLGLQAMHVSNQTIIFGLDAKAGNRVNTVYMTSYFIGGSLGTFIAANAWDKFQWNGVVAVGVFFTLICLISHILFNKNNK</sequence>
<comment type="caution">
    <text evidence="6">The sequence shown here is derived from an EMBL/GenBank/DDBJ whole genome shotgun (WGS) entry which is preliminary data.</text>
</comment>
<reference evidence="6 7" key="1">
    <citation type="submission" date="2018-10" db="EMBL/GenBank/DDBJ databases">
        <title>Transmission dynamics of multidrug resistant bacteria on intensive care unit surfaces.</title>
        <authorList>
            <person name="D'Souza A.W."/>
            <person name="Potter R.F."/>
            <person name="Wallace M."/>
            <person name="Shupe A."/>
            <person name="Patel S."/>
            <person name="Sun S."/>
            <person name="Gul D."/>
            <person name="Kwon J.H."/>
            <person name="Andleeb S."/>
            <person name="Burnham C.-A.D."/>
            <person name="Dantas G."/>
        </authorList>
    </citation>
    <scope>NUCLEOTIDE SEQUENCE [LARGE SCALE GENOMIC DNA]</scope>
    <source>
        <strain evidence="6 7">WF_348</strain>
    </source>
</reference>
<feature type="transmembrane region" description="Helical" evidence="4">
    <location>
        <begin position="81"/>
        <end position="98"/>
    </location>
</feature>
<dbReference type="AlphaFoldDB" id="A0A3R8UE57"/>
<dbReference type="SUPFAM" id="SSF103473">
    <property type="entry name" value="MFS general substrate transporter"/>
    <property type="match status" value="1"/>
</dbReference>
<dbReference type="PANTHER" id="PTHR42910:SF1">
    <property type="entry name" value="MAJOR FACILITATOR SUPERFAMILY (MFS) PROFILE DOMAIN-CONTAINING PROTEIN"/>
    <property type="match status" value="1"/>
</dbReference>
<dbReference type="InterPro" id="IPR020846">
    <property type="entry name" value="MFS_dom"/>
</dbReference>
<dbReference type="Pfam" id="PF07690">
    <property type="entry name" value="MFS_1"/>
    <property type="match status" value="1"/>
</dbReference>
<dbReference type="PANTHER" id="PTHR42910">
    <property type="entry name" value="TRANSPORTER SCO4007-RELATED"/>
    <property type="match status" value="1"/>
</dbReference>
<evidence type="ECO:0000256" key="4">
    <source>
        <dbReference type="SAM" id="Phobius"/>
    </source>
</evidence>
<gene>
    <name evidence="6" type="ORF">EGI89_04260</name>
</gene>
<feature type="transmembrane region" description="Helical" evidence="4">
    <location>
        <begin position="104"/>
        <end position="125"/>
    </location>
</feature>
<feature type="transmembrane region" description="Helical" evidence="4">
    <location>
        <begin position="365"/>
        <end position="388"/>
    </location>
</feature>
<dbReference type="Gene3D" id="1.20.1250.20">
    <property type="entry name" value="MFS general substrate transporter like domains"/>
    <property type="match status" value="1"/>
</dbReference>
<feature type="transmembrane region" description="Helical" evidence="4">
    <location>
        <begin position="51"/>
        <end position="69"/>
    </location>
</feature>
<accession>A0A3R8UE57</accession>
<dbReference type="PROSITE" id="PS50850">
    <property type="entry name" value="MFS"/>
    <property type="match status" value="1"/>
</dbReference>
<evidence type="ECO:0000256" key="3">
    <source>
        <dbReference type="ARBA" id="ARBA00023136"/>
    </source>
</evidence>